<evidence type="ECO:0000313" key="5">
    <source>
        <dbReference type="EMBL" id="ACV35157.1"/>
    </source>
</evidence>
<dbReference type="OrthoDB" id="9796839at2"/>
<dbReference type="GO" id="GO:0006654">
    <property type="term" value="P:phosphatidic acid biosynthetic process"/>
    <property type="evidence" value="ECO:0007669"/>
    <property type="project" value="TreeGrafter"/>
</dbReference>
<dbReference type="STRING" id="522306.CAP2UW1_1858"/>
<evidence type="ECO:0000256" key="1">
    <source>
        <dbReference type="ARBA" id="ARBA00005189"/>
    </source>
</evidence>
<evidence type="ECO:0000259" key="4">
    <source>
        <dbReference type="SMART" id="SM00563"/>
    </source>
</evidence>
<reference evidence="5" key="1">
    <citation type="submission" date="2009-08" db="EMBL/GenBank/DDBJ databases">
        <authorList>
            <consortium name="US DOE Joint Genome Institute"/>
            <person name="Lucas S."/>
            <person name="Copeland A."/>
            <person name="Lapidus A."/>
            <person name="Glavina del Rio T."/>
            <person name="Dalin E."/>
            <person name="Tice H."/>
            <person name="Bruce D."/>
            <person name="Barry K."/>
            <person name="Pitluck S."/>
            <person name="Lowry S."/>
            <person name="Larimer F."/>
            <person name="Land M."/>
            <person name="Hauser L."/>
            <person name="Kyrpides N."/>
            <person name="Ivanova N."/>
            <person name="McMahon K.D."/>
            <person name="Hugenholtz P."/>
        </authorList>
    </citation>
    <scope>NUCLEOTIDE SEQUENCE</scope>
    <source>
        <strain evidence="5">UW-1</strain>
    </source>
</reference>
<proteinExistence type="predicted"/>
<dbReference type="SUPFAM" id="SSF69593">
    <property type="entry name" value="Glycerol-3-phosphate (1)-acyltransferase"/>
    <property type="match status" value="1"/>
</dbReference>
<dbReference type="PANTHER" id="PTHR10434:SF9">
    <property type="entry name" value="PHOSPHOLIPID_GLYCEROL ACYLTRANSFERASE DOMAIN-CONTAINING PROTEIN"/>
    <property type="match status" value="1"/>
</dbReference>
<dbReference type="Pfam" id="PF01553">
    <property type="entry name" value="Acyltransferase"/>
    <property type="match status" value="1"/>
</dbReference>
<dbReference type="PANTHER" id="PTHR10434">
    <property type="entry name" value="1-ACYL-SN-GLYCEROL-3-PHOSPHATE ACYLTRANSFERASE"/>
    <property type="match status" value="1"/>
</dbReference>
<dbReference type="HOGENOM" id="CLU_099447_0_0_4"/>
<reference evidence="5" key="2">
    <citation type="submission" date="2009-09" db="EMBL/GenBank/DDBJ databases">
        <title>Complete sequence of chromosome of Candidatus Accumulibacter phosphatis clade IIA str. UW-1.</title>
        <authorList>
            <consortium name="US DOE Joint Genome Institute"/>
            <person name="Martin H.G."/>
            <person name="Ivanova N."/>
            <person name="Kunin V."/>
            <person name="Warnecke F."/>
            <person name="Barry K."/>
            <person name="He S."/>
            <person name="Salamov A."/>
            <person name="Szeto E."/>
            <person name="Dalin E."/>
            <person name="Pangilinan J.L."/>
            <person name="Lapidus A."/>
            <person name="Lowry S."/>
            <person name="Kyrpides N.C."/>
            <person name="McMahon K.D."/>
            <person name="Hugenholtz P."/>
        </authorList>
    </citation>
    <scope>NUCLEOTIDE SEQUENCE [LARGE SCALE GENOMIC DNA]</scope>
    <source>
        <strain evidence="5">UW-1</strain>
    </source>
</reference>
<dbReference type="KEGG" id="app:CAP2UW1_1858"/>
<name>C7RV78_ACCRE</name>
<dbReference type="EMBL" id="CP001715">
    <property type="protein sequence ID" value="ACV35157.1"/>
    <property type="molecule type" value="Genomic_DNA"/>
</dbReference>
<dbReference type="GO" id="GO:0003841">
    <property type="term" value="F:1-acylglycerol-3-phosphate O-acyltransferase activity"/>
    <property type="evidence" value="ECO:0007669"/>
    <property type="project" value="TreeGrafter"/>
</dbReference>
<evidence type="ECO:0000256" key="2">
    <source>
        <dbReference type="ARBA" id="ARBA00022679"/>
    </source>
</evidence>
<feature type="domain" description="Phospholipid/glycerol acyltransferase" evidence="4">
    <location>
        <begin position="28"/>
        <end position="137"/>
    </location>
</feature>
<accession>C7RV78</accession>
<dbReference type="SMART" id="SM00563">
    <property type="entry name" value="PlsC"/>
    <property type="match status" value="1"/>
</dbReference>
<sequence length="185" mass="20660">MLKILSCRLLALLGWTLSEPPERPARAVLIAYPHTSNWDAFYALLGKFGLTLDARWVAKDSLFRWPFGGLLRHLGGIPVDRRVRQGFVAEMVEQFATQPRLLLVLAPEGTRRLTRGWKSGFYRMALAADVPVALGFVDYARREAGILAYVTLSGDPASDLAVIARHYAGRCGKRPELASPIRWLD</sequence>
<protein>
    <submittedName>
        <fullName evidence="5">Phospholipid/glycerol acyltransferase</fullName>
    </submittedName>
</protein>
<keyword evidence="2 5" id="KW-0808">Transferase</keyword>
<evidence type="ECO:0000256" key="3">
    <source>
        <dbReference type="ARBA" id="ARBA00023315"/>
    </source>
</evidence>
<dbReference type="AlphaFoldDB" id="C7RV78"/>
<comment type="pathway">
    <text evidence="1">Lipid metabolism.</text>
</comment>
<organism evidence="5">
    <name type="scientific">Accumulibacter regalis</name>
    <dbReference type="NCBI Taxonomy" id="522306"/>
    <lineage>
        <taxon>Bacteria</taxon>
        <taxon>Pseudomonadati</taxon>
        <taxon>Pseudomonadota</taxon>
        <taxon>Betaproteobacteria</taxon>
        <taxon>Candidatus Accumulibacter</taxon>
    </lineage>
</organism>
<keyword evidence="3 5" id="KW-0012">Acyltransferase</keyword>
<gene>
    <name evidence="5" type="ordered locus">CAP2UW1_1858</name>
</gene>
<dbReference type="eggNOG" id="COG0204">
    <property type="taxonomic scope" value="Bacteria"/>
</dbReference>
<dbReference type="InterPro" id="IPR002123">
    <property type="entry name" value="Plipid/glycerol_acylTrfase"/>
</dbReference>